<dbReference type="GO" id="GO:0016020">
    <property type="term" value="C:membrane"/>
    <property type="evidence" value="ECO:0007669"/>
    <property type="project" value="InterPro"/>
</dbReference>
<proteinExistence type="predicted"/>
<dbReference type="RefSeq" id="WP_234222127.1">
    <property type="nucleotide sequence ID" value="NZ_JAGQAF010000026.1"/>
</dbReference>
<dbReference type="InterPro" id="IPR037185">
    <property type="entry name" value="EmrE-like"/>
</dbReference>
<keyword evidence="1" id="KW-0812">Transmembrane</keyword>
<evidence type="ECO:0000256" key="1">
    <source>
        <dbReference type="SAM" id="Phobius"/>
    </source>
</evidence>
<keyword evidence="1" id="KW-0472">Membrane</keyword>
<dbReference type="SUPFAM" id="SSF103481">
    <property type="entry name" value="Multidrug resistance efflux transporter EmrE"/>
    <property type="match status" value="2"/>
</dbReference>
<gene>
    <name evidence="3" type="ORF">KBY27_22340</name>
</gene>
<evidence type="ECO:0000313" key="4">
    <source>
        <dbReference type="Proteomes" id="UP000813672"/>
    </source>
</evidence>
<feature type="domain" description="EamA" evidence="2">
    <location>
        <begin position="3"/>
        <end position="132"/>
    </location>
</feature>
<dbReference type="Proteomes" id="UP000813672">
    <property type="component" value="Unassembled WGS sequence"/>
</dbReference>
<feature type="transmembrane region" description="Helical" evidence="1">
    <location>
        <begin position="209"/>
        <end position="231"/>
    </location>
</feature>
<dbReference type="AlphaFoldDB" id="A0A9Q3WQJ1"/>
<organism evidence="3 4">
    <name type="scientific">Ruegeria pomeroyi</name>
    <dbReference type="NCBI Taxonomy" id="89184"/>
    <lineage>
        <taxon>Bacteria</taxon>
        <taxon>Pseudomonadati</taxon>
        <taxon>Pseudomonadota</taxon>
        <taxon>Alphaproteobacteria</taxon>
        <taxon>Rhodobacterales</taxon>
        <taxon>Roseobacteraceae</taxon>
        <taxon>Ruegeria</taxon>
    </lineage>
</organism>
<feature type="transmembrane region" description="Helical" evidence="1">
    <location>
        <begin position="149"/>
        <end position="171"/>
    </location>
</feature>
<feature type="domain" description="EamA" evidence="2">
    <location>
        <begin position="150"/>
        <end position="277"/>
    </location>
</feature>
<reference evidence="3" key="1">
    <citation type="journal article" date="2021" name="Environ. Microbiol.">
        <title>Cryptic niche differentiation of novel sediment ecotypes of Rugeria pomeroyi correlates with nitrate respiration.</title>
        <authorList>
            <person name="Lin X."/>
            <person name="McNichol J."/>
            <person name="Chu X."/>
            <person name="Qian Y."/>
            <person name="Luo H."/>
        </authorList>
    </citation>
    <scope>NUCLEOTIDE SEQUENCE</scope>
    <source>
        <strain evidence="3">SZCCDBB064</strain>
    </source>
</reference>
<feature type="transmembrane region" description="Helical" evidence="1">
    <location>
        <begin position="237"/>
        <end position="257"/>
    </location>
</feature>
<feature type="transmembrane region" description="Helical" evidence="1">
    <location>
        <begin position="63"/>
        <end position="84"/>
    </location>
</feature>
<evidence type="ECO:0000313" key="3">
    <source>
        <dbReference type="EMBL" id="MCE8540213.1"/>
    </source>
</evidence>
<accession>A0A9Q3WQJ1</accession>
<dbReference type="EMBL" id="JAGQAF010000026">
    <property type="protein sequence ID" value="MCE8540213.1"/>
    <property type="molecule type" value="Genomic_DNA"/>
</dbReference>
<keyword evidence="1" id="KW-1133">Transmembrane helix</keyword>
<dbReference type="InterPro" id="IPR000620">
    <property type="entry name" value="EamA_dom"/>
</dbReference>
<protein>
    <submittedName>
        <fullName evidence="3">DMT family transporter</fullName>
    </submittedName>
</protein>
<feature type="transmembrane region" description="Helical" evidence="1">
    <location>
        <begin position="31"/>
        <end position="51"/>
    </location>
</feature>
<evidence type="ECO:0000259" key="2">
    <source>
        <dbReference type="Pfam" id="PF00892"/>
    </source>
</evidence>
<feature type="transmembrane region" description="Helical" evidence="1">
    <location>
        <begin position="118"/>
        <end position="137"/>
    </location>
</feature>
<sequence>MSALGLGLIAALCWGLHDITIRYLSRTVPLMGALAVVLATGLAFQATVLAASEGARLPQGPALWLSIGSGLAFLVASLGLYFAFERGPVRLVAPIIGAYPILSLLFAFLAGSPVGADQVLAVLVIVGAVGVVAGLSGDSDDPAPPKGPTIALSLIAALGFAATFKLGQLAATLDGELNATLLARVTALVLLLALIVIRRQTLRVGAAALLPLVVMGLLDGVALLAVISAGVLDHPQLAAVASSMFGLITIVLAWAFLRESMSRPQWAGCLAAFLAIGYLAW</sequence>
<comment type="caution">
    <text evidence="3">The sequence shown here is derived from an EMBL/GenBank/DDBJ whole genome shotgun (WGS) entry which is preliminary data.</text>
</comment>
<feature type="transmembrane region" description="Helical" evidence="1">
    <location>
        <begin position="177"/>
        <end position="197"/>
    </location>
</feature>
<name>A0A9Q3WQJ1_9RHOB</name>
<feature type="transmembrane region" description="Helical" evidence="1">
    <location>
        <begin position="91"/>
        <end position="112"/>
    </location>
</feature>
<dbReference type="Pfam" id="PF00892">
    <property type="entry name" value="EamA"/>
    <property type="match status" value="2"/>
</dbReference>